<name>A0A9Q1F1I9_SYNKA</name>
<proteinExistence type="predicted"/>
<comment type="caution">
    <text evidence="2">The sequence shown here is derived from an EMBL/GenBank/DDBJ whole genome shotgun (WGS) entry which is preliminary data.</text>
</comment>
<dbReference type="AlphaFoldDB" id="A0A9Q1F1I9"/>
<feature type="region of interest" description="Disordered" evidence="1">
    <location>
        <begin position="23"/>
        <end position="124"/>
    </location>
</feature>
<feature type="compositionally biased region" description="Low complexity" evidence="1">
    <location>
        <begin position="50"/>
        <end position="68"/>
    </location>
</feature>
<evidence type="ECO:0000313" key="3">
    <source>
        <dbReference type="Proteomes" id="UP001152622"/>
    </source>
</evidence>
<protein>
    <submittedName>
        <fullName evidence="2">Uncharacterized protein</fullName>
    </submittedName>
</protein>
<organism evidence="2 3">
    <name type="scientific">Synaphobranchus kaupii</name>
    <name type="common">Kaup's arrowtooth eel</name>
    <dbReference type="NCBI Taxonomy" id="118154"/>
    <lineage>
        <taxon>Eukaryota</taxon>
        <taxon>Metazoa</taxon>
        <taxon>Chordata</taxon>
        <taxon>Craniata</taxon>
        <taxon>Vertebrata</taxon>
        <taxon>Euteleostomi</taxon>
        <taxon>Actinopterygii</taxon>
        <taxon>Neopterygii</taxon>
        <taxon>Teleostei</taxon>
        <taxon>Anguilliformes</taxon>
        <taxon>Synaphobranchidae</taxon>
        <taxon>Synaphobranchus</taxon>
    </lineage>
</organism>
<keyword evidence="3" id="KW-1185">Reference proteome</keyword>
<dbReference type="OrthoDB" id="8954558at2759"/>
<evidence type="ECO:0000256" key="1">
    <source>
        <dbReference type="SAM" id="MobiDB-lite"/>
    </source>
</evidence>
<dbReference type="EMBL" id="JAINUF010000009">
    <property type="protein sequence ID" value="KAJ8349274.1"/>
    <property type="molecule type" value="Genomic_DNA"/>
</dbReference>
<dbReference type="Proteomes" id="UP001152622">
    <property type="component" value="Chromosome 9"/>
</dbReference>
<reference evidence="2" key="1">
    <citation type="journal article" date="2023" name="Science">
        <title>Genome structures resolve the early diversification of teleost fishes.</title>
        <authorList>
            <person name="Parey E."/>
            <person name="Louis A."/>
            <person name="Montfort J."/>
            <person name="Bouchez O."/>
            <person name="Roques C."/>
            <person name="Iampietro C."/>
            <person name="Lluch J."/>
            <person name="Castinel A."/>
            <person name="Donnadieu C."/>
            <person name="Desvignes T."/>
            <person name="Floi Bucao C."/>
            <person name="Jouanno E."/>
            <person name="Wen M."/>
            <person name="Mejri S."/>
            <person name="Dirks R."/>
            <person name="Jansen H."/>
            <person name="Henkel C."/>
            <person name="Chen W.J."/>
            <person name="Zahm M."/>
            <person name="Cabau C."/>
            <person name="Klopp C."/>
            <person name="Thompson A.W."/>
            <person name="Robinson-Rechavi M."/>
            <person name="Braasch I."/>
            <person name="Lecointre G."/>
            <person name="Bobe J."/>
            <person name="Postlethwait J.H."/>
            <person name="Berthelot C."/>
            <person name="Roest Crollius H."/>
            <person name="Guiguen Y."/>
        </authorList>
    </citation>
    <scope>NUCLEOTIDE SEQUENCE</scope>
    <source>
        <strain evidence="2">WJC10195</strain>
    </source>
</reference>
<gene>
    <name evidence="2" type="ORF">SKAU_G00244040</name>
</gene>
<accession>A0A9Q1F1I9</accession>
<evidence type="ECO:0000313" key="2">
    <source>
        <dbReference type="EMBL" id="KAJ8349274.1"/>
    </source>
</evidence>
<feature type="compositionally biased region" description="Low complexity" evidence="1">
    <location>
        <begin position="83"/>
        <end position="101"/>
    </location>
</feature>
<sequence length="179" mass="19079">MSTKKHKAMGDGELMARLKKFATTGVWPSEAGNRPAPRQKRWHDLYQRQPTSGPPAAASASLPVAAPGQGPGTSRPPPPATPPGAMGDGAAEPAPSPRRSPLTLSMFSKPRFGGASGAAAKPNLVARKKPVEPHYGLWEDPASLQPHYGLWEDPAFLQSHYGLCENHSTATEVPRTDLY</sequence>